<evidence type="ECO:0000313" key="1">
    <source>
        <dbReference type="EMBL" id="ODS31356.1"/>
    </source>
</evidence>
<gene>
    <name evidence="1" type="ORF">SCARUB_03523</name>
</gene>
<dbReference type="InterPro" id="IPR011604">
    <property type="entry name" value="PDDEXK-like_dom_sf"/>
</dbReference>
<name>A0A1E3X6S6_9BACT</name>
<dbReference type="Pfam" id="PF13366">
    <property type="entry name" value="PDDEXK_3"/>
    <property type="match status" value="1"/>
</dbReference>
<dbReference type="InterPro" id="IPR026350">
    <property type="entry name" value="GxxExxY"/>
</dbReference>
<proteinExistence type="predicted"/>
<sequence>MTENQIGEIVVDAAIAIHKAIGSGLYEIVYEVVLTHALKKHGLNVERQVPVSIEYDGIKFDEGFRADIIIESKVILELKSVESVTKSHKKQVLTYLRLTGCKLGYLLNFGEALMKDGVTRIVNGLEE</sequence>
<accession>A0A1E3X6S6</accession>
<evidence type="ECO:0000313" key="2">
    <source>
        <dbReference type="Proteomes" id="UP000094056"/>
    </source>
</evidence>
<reference evidence="1 2" key="1">
    <citation type="submission" date="2016-07" db="EMBL/GenBank/DDBJ databases">
        <title>Draft genome of Scalindua rubra, obtained from a brine-seawater interface in the Red Sea, sheds light on salt adaptation in anammox bacteria.</title>
        <authorList>
            <person name="Speth D.R."/>
            <person name="Lagkouvardos I."/>
            <person name="Wang Y."/>
            <person name="Qian P.-Y."/>
            <person name="Dutilh B.E."/>
            <person name="Jetten M.S."/>
        </authorList>
    </citation>
    <scope>NUCLEOTIDE SEQUENCE [LARGE SCALE GENOMIC DNA]</scope>
    <source>
        <strain evidence="1">BSI-1</strain>
    </source>
</reference>
<dbReference type="AlphaFoldDB" id="A0A1E3X6S6"/>
<dbReference type="NCBIfam" id="TIGR04256">
    <property type="entry name" value="GxxExxY"/>
    <property type="match status" value="1"/>
</dbReference>
<organism evidence="1 2">
    <name type="scientific">Candidatus Scalindua rubra</name>
    <dbReference type="NCBI Taxonomy" id="1872076"/>
    <lineage>
        <taxon>Bacteria</taxon>
        <taxon>Pseudomonadati</taxon>
        <taxon>Planctomycetota</taxon>
        <taxon>Candidatus Brocadiia</taxon>
        <taxon>Candidatus Brocadiales</taxon>
        <taxon>Candidatus Scalinduaceae</taxon>
        <taxon>Candidatus Scalindua</taxon>
    </lineage>
</organism>
<comment type="caution">
    <text evidence="1">The sequence shown here is derived from an EMBL/GenBank/DDBJ whole genome shotgun (WGS) entry which is preliminary data.</text>
</comment>
<dbReference type="Proteomes" id="UP000094056">
    <property type="component" value="Unassembled WGS sequence"/>
</dbReference>
<evidence type="ECO:0008006" key="3">
    <source>
        <dbReference type="Google" id="ProtNLM"/>
    </source>
</evidence>
<protein>
    <recommendedName>
        <fullName evidence="3">GxxExxY protein</fullName>
    </recommendedName>
</protein>
<dbReference type="Gene3D" id="3.90.320.10">
    <property type="match status" value="1"/>
</dbReference>
<dbReference type="EMBL" id="MAYW01000124">
    <property type="protein sequence ID" value="ODS31356.1"/>
    <property type="molecule type" value="Genomic_DNA"/>
</dbReference>